<evidence type="ECO:0000256" key="1">
    <source>
        <dbReference type="SAM" id="MobiDB-lite"/>
    </source>
</evidence>
<dbReference type="eggNOG" id="KOG0700">
    <property type="taxonomic scope" value="Eukaryota"/>
</dbReference>
<feature type="domain" description="PPM-type phosphatase" evidence="2">
    <location>
        <begin position="162"/>
        <end position="795"/>
    </location>
</feature>
<dbReference type="InParanoid" id="A8MZV8"/>
<sequence>MSWRAATLLRSRNRALPPQLRPRINASSPLRSICRRQLSSSSRASVPTSRLTPGNAVVTALAVAGSATVYHLFNASPLEPIPLTFDTTSAEDNYTSPLADITSTVSNFTGTNVDFSAILDGISANLSDDIIETSLWAHAATFCPPVGDATGIARVDGASVPVHMPPEDNLTSSFIPLPTHTMHLFGVFDGEQGGGTSSFLSSTLLIALAGSMIDLLKKHGYGNFGDFEEAESEVYLSSGDGARTTSDMAPIPFTPDIVRPIPDDSAVEELIRSTFLLVDDWLVVESASGFLSTVDARRAESLSKAQAPSSGNEASKVAPPLTDGLGFKEESTHTLRDGQSGSSALVGYYESDTKKVRIALVGDSRAVLGRPVVNRQYRATPNPRSSVASVAGSTSPSSTPVTREEPTAIVDPSKPSTPPSAWWPFSSSQNSTSQNEERFLEPLRKTEYPTLYEAQVLTEEHTSANPEERARIVAEHPSCHQHLFSRNNDPYSTHPNDERYLGIPTTRGFGYGALKWGRDVQERLHREFLGDQPLKEFSEGRVPWPEGARKESEDSGSDSSSSSSLSHTIPAPKVSTPGDPTYLRALPTVTTLPVKPGDFVVLGSKGLWECLSSDEVVGLVGAWVEERRRAMGSKTSATPEPGAASLVRELTSQPPSSNSRKLASIRDPASLMGFNSDGADSAVLGTNLALPLRGGAPKPNRLVNPTELPVVREGGWSPRSGVAANDGWRWTRSWRVSKDKVKYVVDGRDLECVSVHILRNALGGADKDLRGGLLGMASPRAARFRDDISVQVIFFE</sequence>
<dbReference type="SUPFAM" id="SSF81606">
    <property type="entry name" value="PP2C-like"/>
    <property type="match status" value="1"/>
</dbReference>
<dbReference type="AlphaFoldDB" id="A8MZV8"/>
<dbReference type="Proteomes" id="UP000001861">
    <property type="component" value="Unassembled WGS sequence"/>
</dbReference>
<dbReference type="GO" id="GO:0004741">
    <property type="term" value="F:[pyruvate dehydrogenase (acetyl-transferring)]-phosphatase activity"/>
    <property type="evidence" value="ECO:0007669"/>
    <property type="project" value="TreeGrafter"/>
</dbReference>
<evidence type="ECO:0000313" key="3">
    <source>
        <dbReference type="EMBL" id="EAU93530.2"/>
    </source>
</evidence>
<dbReference type="InterPro" id="IPR036457">
    <property type="entry name" value="PPM-type-like_dom_sf"/>
</dbReference>
<proteinExistence type="predicted"/>
<dbReference type="PANTHER" id="PTHR13832">
    <property type="entry name" value="PROTEIN PHOSPHATASE 2C"/>
    <property type="match status" value="1"/>
</dbReference>
<keyword evidence="4" id="KW-1185">Reference proteome</keyword>
<comment type="caution">
    <text evidence="3">The sequence shown here is derived from an EMBL/GenBank/DDBJ whole genome shotgun (WGS) entry which is preliminary data.</text>
</comment>
<feature type="region of interest" description="Disordered" evidence="1">
    <location>
        <begin position="537"/>
        <end position="579"/>
    </location>
</feature>
<dbReference type="GO" id="GO:0005739">
    <property type="term" value="C:mitochondrion"/>
    <property type="evidence" value="ECO:0007669"/>
    <property type="project" value="TreeGrafter"/>
</dbReference>
<gene>
    <name evidence="3" type="ORF">CC1G_02760</name>
</gene>
<evidence type="ECO:0000313" key="4">
    <source>
        <dbReference type="Proteomes" id="UP000001861"/>
    </source>
</evidence>
<feature type="compositionally biased region" description="Low complexity" evidence="1">
    <location>
        <begin position="557"/>
        <end position="566"/>
    </location>
</feature>
<dbReference type="InterPro" id="IPR015655">
    <property type="entry name" value="PP2C"/>
</dbReference>
<feature type="region of interest" description="Disordered" evidence="1">
    <location>
        <begin position="377"/>
        <end position="437"/>
    </location>
</feature>
<dbReference type="STRING" id="240176.A8MZV8"/>
<dbReference type="PANTHER" id="PTHR13832:SF792">
    <property type="entry name" value="GM14286P"/>
    <property type="match status" value="1"/>
</dbReference>
<organism evidence="3 4">
    <name type="scientific">Coprinopsis cinerea (strain Okayama-7 / 130 / ATCC MYA-4618 / FGSC 9003)</name>
    <name type="common">Inky cap fungus</name>
    <name type="synonym">Hormographiella aspergillata</name>
    <dbReference type="NCBI Taxonomy" id="240176"/>
    <lineage>
        <taxon>Eukaryota</taxon>
        <taxon>Fungi</taxon>
        <taxon>Dikarya</taxon>
        <taxon>Basidiomycota</taxon>
        <taxon>Agaricomycotina</taxon>
        <taxon>Agaricomycetes</taxon>
        <taxon>Agaricomycetidae</taxon>
        <taxon>Agaricales</taxon>
        <taxon>Agaricineae</taxon>
        <taxon>Psathyrellaceae</taxon>
        <taxon>Coprinopsis</taxon>
    </lineage>
</organism>
<dbReference type="EMBL" id="AACS02000001">
    <property type="protein sequence ID" value="EAU93530.2"/>
    <property type="molecule type" value="Genomic_DNA"/>
</dbReference>
<dbReference type="GeneID" id="6004702"/>
<dbReference type="VEuPathDB" id="FungiDB:CC1G_02760"/>
<dbReference type="HOGENOM" id="CLU_353017_0_0_1"/>
<dbReference type="PROSITE" id="PS51746">
    <property type="entry name" value="PPM_2"/>
    <property type="match status" value="1"/>
</dbReference>
<dbReference type="KEGG" id="cci:CC1G_02760"/>
<protein>
    <recommendedName>
        <fullName evidence="2">PPM-type phosphatase domain-containing protein</fullName>
    </recommendedName>
</protein>
<dbReference type="Pfam" id="PF00481">
    <property type="entry name" value="PP2C"/>
    <property type="match status" value="1"/>
</dbReference>
<dbReference type="InterPro" id="IPR001932">
    <property type="entry name" value="PPM-type_phosphatase-like_dom"/>
</dbReference>
<dbReference type="RefSeq" id="XP_001828179.2">
    <property type="nucleotide sequence ID" value="XM_001828127.2"/>
</dbReference>
<feature type="compositionally biased region" description="Polar residues" evidence="1">
    <location>
        <begin position="377"/>
        <end position="401"/>
    </location>
</feature>
<dbReference type="OrthoDB" id="420076at2759"/>
<accession>A8MZV8</accession>
<evidence type="ECO:0000259" key="2">
    <source>
        <dbReference type="PROSITE" id="PS51746"/>
    </source>
</evidence>
<name>A8MZV8_COPC7</name>
<reference evidence="3 4" key="1">
    <citation type="journal article" date="2010" name="Proc. Natl. Acad. Sci. U.S.A.">
        <title>Insights into evolution of multicellular fungi from the assembled chromosomes of the mushroom Coprinopsis cinerea (Coprinus cinereus).</title>
        <authorList>
            <person name="Stajich J.E."/>
            <person name="Wilke S.K."/>
            <person name="Ahren D."/>
            <person name="Au C.H."/>
            <person name="Birren B.W."/>
            <person name="Borodovsky M."/>
            <person name="Burns C."/>
            <person name="Canback B."/>
            <person name="Casselton L.A."/>
            <person name="Cheng C.K."/>
            <person name="Deng J."/>
            <person name="Dietrich F.S."/>
            <person name="Fargo D.C."/>
            <person name="Farman M.L."/>
            <person name="Gathman A.C."/>
            <person name="Goldberg J."/>
            <person name="Guigo R."/>
            <person name="Hoegger P.J."/>
            <person name="Hooker J.B."/>
            <person name="Huggins A."/>
            <person name="James T.Y."/>
            <person name="Kamada T."/>
            <person name="Kilaru S."/>
            <person name="Kodira C."/>
            <person name="Kues U."/>
            <person name="Kupfer D."/>
            <person name="Kwan H.S."/>
            <person name="Lomsadze A."/>
            <person name="Li W."/>
            <person name="Lilly W.W."/>
            <person name="Ma L.J."/>
            <person name="Mackey A.J."/>
            <person name="Manning G."/>
            <person name="Martin F."/>
            <person name="Muraguchi H."/>
            <person name="Natvig D.O."/>
            <person name="Palmerini H."/>
            <person name="Ramesh M.A."/>
            <person name="Rehmeyer C.J."/>
            <person name="Roe B.A."/>
            <person name="Shenoy N."/>
            <person name="Stanke M."/>
            <person name="Ter-Hovhannisyan V."/>
            <person name="Tunlid A."/>
            <person name="Velagapudi R."/>
            <person name="Vision T.J."/>
            <person name="Zeng Q."/>
            <person name="Zolan M.E."/>
            <person name="Pukkila P.J."/>
        </authorList>
    </citation>
    <scope>NUCLEOTIDE SEQUENCE [LARGE SCALE GENOMIC DNA]</scope>
    <source>
        <strain evidence="4">Okayama-7 / 130 / ATCC MYA-4618 / FGSC 9003</strain>
    </source>
</reference>
<dbReference type="Gene3D" id="3.60.40.10">
    <property type="entry name" value="PPM-type phosphatase domain"/>
    <property type="match status" value="1"/>
</dbReference>
<dbReference type="SMART" id="SM00332">
    <property type="entry name" value="PP2Cc"/>
    <property type="match status" value="1"/>
</dbReference>